<dbReference type="AlphaFoldDB" id="A0A6L6XGN5"/>
<dbReference type="CDD" id="cd00609">
    <property type="entry name" value="AAT_like"/>
    <property type="match status" value="1"/>
</dbReference>
<dbReference type="PANTHER" id="PTHR42885">
    <property type="entry name" value="HISTIDINOL-PHOSPHATE AMINOTRANSFERASE-RELATED"/>
    <property type="match status" value="1"/>
</dbReference>
<evidence type="ECO:0000256" key="1">
    <source>
        <dbReference type="ARBA" id="ARBA00001933"/>
    </source>
</evidence>
<dbReference type="GO" id="GO:0030170">
    <property type="term" value="F:pyridoxal phosphate binding"/>
    <property type="evidence" value="ECO:0007669"/>
    <property type="project" value="InterPro"/>
</dbReference>
<feature type="domain" description="Aminotransferase class I/classII large" evidence="4">
    <location>
        <begin position="316"/>
        <end position="596"/>
    </location>
</feature>
<dbReference type="InterPro" id="IPR004839">
    <property type="entry name" value="Aminotransferase_I/II_large"/>
</dbReference>
<dbReference type="EC" id="2.6.1.-" evidence="3"/>
<evidence type="ECO:0000256" key="3">
    <source>
        <dbReference type="RuleBase" id="RU000481"/>
    </source>
</evidence>
<proteinExistence type="inferred from homology"/>
<protein>
    <recommendedName>
        <fullName evidence="3">Aminotransferase</fullName>
        <ecNumber evidence="3">2.6.1.-</ecNumber>
    </recommendedName>
</protein>
<dbReference type="Gene3D" id="3.40.640.10">
    <property type="entry name" value="Type I PLP-dependent aspartate aminotransferase-like (Major domain)"/>
    <property type="match status" value="1"/>
</dbReference>
<dbReference type="GO" id="GO:0008483">
    <property type="term" value="F:transaminase activity"/>
    <property type="evidence" value="ECO:0007669"/>
    <property type="project" value="UniProtKB-KW"/>
</dbReference>
<dbReference type="InterPro" id="IPR004838">
    <property type="entry name" value="NHTrfase_class1_PyrdxlP-BS"/>
</dbReference>
<dbReference type="InterPro" id="IPR015424">
    <property type="entry name" value="PyrdxlP-dep_Trfase"/>
</dbReference>
<dbReference type="InterPro" id="IPR015422">
    <property type="entry name" value="PyrdxlP-dep_Trfase_small"/>
</dbReference>
<dbReference type="Pfam" id="PF00155">
    <property type="entry name" value="Aminotran_1_2"/>
    <property type="match status" value="1"/>
</dbReference>
<evidence type="ECO:0000256" key="2">
    <source>
        <dbReference type="ARBA" id="ARBA00022898"/>
    </source>
</evidence>
<dbReference type="InterPro" id="IPR029044">
    <property type="entry name" value="Nucleotide-diphossugar_trans"/>
</dbReference>
<dbReference type="InterPro" id="IPR025877">
    <property type="entry name" value="MobA-like_NTP_Trfase"/>
</dbReference>
<dbReference type="SUPFAM" id="SSF53448">
    <property type="entry name" value="Nucleotide-diphospho-sugar transferases"/>
    <property type="match status" value="1"/>
</dbReference>
<comment type="caution">
    <text evidence="6">The sequence shown here is derived from an EMBL/GenBank/DDBJ whole genome shotgun (WGS) entry which is preliminary data.</text>
</comment>
<evidence type="ECO:0000259" key="5">
    <source>
        <dbReference type="Pfam" id="PF12804"/>
    </source>
</evidence>
<dbReference type="PROSITE" id="PS00105">
    <property type="entry name" value="AA_TRANSFER_CLASS_1"/>
    <property type="match status" value="1"/>
</dbReference>
<evidence type="ECO:0000313" key="7">
    <source>
        <dbReference type="Proteomes" id="UP000479531"/>
    </source>
</evidence>
<dbReference type="SUPFAM" id="SSF53383">
    <property type="entry name" value="PLP-dependent transferases"/>
    <property type="match status" value="1"/>
</dbReference>
<feature type="domain" description="MobA-like NTP transferase" evidence="5">
    <location>
        <begin position="3"/>
        <end position="122"/>
    </location>
</feature>
<gene>
    <name evidence="6" type="ORF">GCK47_09195</name>
</gene>
<keyword evidence="2" id="KW-0663">Pyridoxal phosphate</keyword>
<keyword evidence="3 6" id="KW-0032">Aminotransferase</keyword>
<accession>A0A6L6XGN5</accession>
<comment type="similarity">
    <text evidence="3">Belongs to the class-I pyridoxal-phosphate-dependent aminotransferase family.</text>
</comment>
<dbReference type="Pfam" id="PF12804">
    <property type="entry name" value="NTP_transf_3"/>
    <property type="match status" value="1"/>
</dbReference>
<dbReference type="PANTHER" id="PTHR42885:SF1">
    <property type="entry name" value="THREONINE-PHOSPHATE DECARBOXYLASE"/>
    <property type="match status" value="1"/>
</dbReference>
<reference evidence="6 7" key="1">
    <citation type="submission" date="2019-10" db="EMBL/GenBank/DDBJ databases">
        <title>Roseburia spp. ameliorate alcoholic fatty liver via restoration of gut barrier function.</title>
        <authorList>
            <person name="Seo B."/>
            <person name="Ko G."/>
        </authorList>
    </citation>
    <scope>NUCLEOTIDE SEQUENCE [LARGE SCALE GENOMIC DNA]</scope>
    <source>
        <strain evidence="6 7">SNUG30017</strain>
    </source>
</reference>
<dbReference type="InterPro" id="IPR015421">
    <property type="entry name" value="PyrdxlP-dep_Trfase_major"/>
</dbReference>
<dbReference type="CDD" id="cd02523">
    <property type="entry name" value="PC_cytidylyltransferase"/>
    <property type="match status" value="1"/>
</dbReference>
<dbReference type="RefSeq" id="WP_157350500.1">
    <property type="nucleotide sequence ID" value="NZ_WGGT01000010.1"/>
</dbReference>
<dbReference type="Proteomes" id="UP000479531">
    <property type="component" value="Unassembled WGS sequence"/>
</dbReference>
<dbReference type="EMBL" id="WGGT01000010">
    <property type="protein sequence ID" value="MVQ45877.1"/>
    <property type="molecule type" value="Genomic_DNA"/>
</dbReference>
<keyword evidence="3 6" id="KW-0808">Transferase</keyword>
<comment type="cofactor">
    <cofactor evidence="1 3">
        <name>pyridoxal 5'-phosphate</name>
        <dbReference type="ChEBI" id="CHEBI:597326"/>
    </cofactor>
</comment>
<dbReference type="Gene3D" id="3.90.1150.10">
    <property type="entry name" value="Aspartate Aminotransferase, domain 1"/>
    <property type="match status" value="1"/>
</dbReference>
<evidence type="ECO:0000313" key="6">
    <source>
        <dbReference type="EMBL" id="MVQ45877.1"/>
    </source>
</evidence>
<dbReference type="GO" id="GO:0016779">
    <property type="term" value="F:nucleotidyltransferase activity"/>
    <property type="evidence" value="ECO:0007669"/>
    <property type="project" value="UniProtKB-ARBA"/>
</dbReference>
<sequence length="602" mass="69947">MQAIILAAGMGKRLGELTKNNTKCMVEVGGVRLIERALRILDRKKLSRIILVVGYQHKNLVSFVDSLCLKTPVEYIVNDVYHKTNNIFSLSLAKDQMMQEDTLLLESDLIFEENLIDMLLEDDRDTLALVDKFENWMDGTCIVVDQDDNITDFIPGKLLKYHEKEHYYKTVNIYKFGAQFSRDVYVPFLEAYAKVMGNNEYYETVIKLILMLDKNTMKAKRLNGELWYEIDDIQDLDIAQTLFIEDDVERYHHLMKRYGGYWRFPHLQDYCYLVNPYFPTKRMQEEMESNFDVLVRQYPSGMAVNTLLAAKSFDVHEEHIVIGNGAAELIKGLLDELNGKLGVIRPTFEEYPNRWEKEIVAYDCTEDDFNYSAERLIDYFTENPVNTLVLINPDNPTGHCMNADEIKRLLQWSRQCDINLIIDESFLDFADAENLSLLSEQVLKENKNLYVVKSISKSYGVPGIRLGILASGNTDMIGRLKKDVSIWNINSMAEFFMQILDKYKSDYTDSLRKIKEERSRFLNELCAIKNLKVYPSQANYFMCEILDGISSEELAGRLLKENILIKDLTGKIHNGKQYIRIAIRGEEENRILVEKLRLCMKQ</sequence>
<evidence type="ECO:0000259" key="4">
    <source>
        <dbReference type="Pfam" id="PF00155"/>
    </source>
</evidence>
<organism evidence="6 7">
    <name type="scientific">Roseburia intestinalis</name>
    <dbReference type="NCBI Taxonomy" id="166486"/>
    <lineage>
        <taxon>Bacteria</taxon>
        <taxon>Bacillati</taxon>
        <taxon>Bacillota</taxon>
        <taxon>Clostridia</taxon>
        <taxon>Lachnospirales</taxon>
        <taxon>Lachnospiraceae</taxon>
        <taxon>Roseburia</taxon>
    </lineage>
</organism>
<dbReference type="Gene3D" id="3.90.550.10">
    <property type="entry name" value="Spore Coat Polysaccharide Biosynthesis Protein SpsA, Chain A"/>
    <property type="match status" value="1"/>
</dbReference>
<name>A0A6L6XGN5_9FIRM</name>